<feature type="transmembrane region" description="Helical" evidence="1">
    <location>
        <begin position="56"/>
        <end position="74"/>
    </location>
</feature>
<keyword evidence="1" id="KW-0472">Membrane</keyword>
<dbReference type="EMBL" id="JAFLNC010000004">
    <property type="protein sequence ID" value="MBO0334596.1"/>
    <property type="molecule type" value="Genomic_DNA"/>
</dbReference>
<sequence length="247" mass="28588">MKTSWWKKVDQLGDGVEILGAIFIFVIVGLIGIYFITDGIPWIWNAVDQNEGRGALIGSFIGASIGFLGLIYVARITIMHERELSDEKRLSNEIDRAGFLFACADSALHDFRRFHRFIAKPYDGNSLTPKSKWQTINLKFKKNTYEWSGDKDLLIGLDRRIVMRAQAFQKANEDFIEFISEINRMYELGVFATHKKNLELSFDEERETRMLNDLMAQANELATEAQEFLIKLYDEIYIVYGEKLDFD</sequence>
<evidence type="ECO:0008006" key="4">
    <source>
        <dbReference type="Google" id="ProtNLM"/>
    </source>
</evidence>
<evidence type="ECO:0000313" key="2">
    <source>
        <dbReference type="EMBL" id="MBO0334596.1"/>
    </source>
</evidence>
<comment type="caution">
    <text evidence="2">The sequence shown here is derived from an EMBL/GenBank/DDBJ whole genome shotgun (WGS) entry which is preliminary data.</text>
</comment>
<evidence type="ECO:0000256" key="1">
    <source>
        <dbReference type="SAM" id="Phobius"/>
    </source>
</evidence>
<organism evidence="2 3">
    <name type="scientific">Sneathiella sedimenti</name>
    <dbReference type="NCBI Taxonomy" id="2816034"/>
    <lineage>
        <taxon>Bacteria</taxon>
        <taxon>Pseudomonadati</taxon>
        <taxon>Pseudomonadota</taxon>
        <taxon>Alphaproteobacteria</taxon>
        <taxon>Sneathiellales</taxon>
        <taxon>Sneathiellaceae</taxon>
        <taxon>Sneathiella</taxon>
    </lineage>
</organism>
<evidence type="ECO:0000313" key="3">
    <source>
        <dbReference type="Proteomes" id="UP000664761"/>
    </source>
</evidence>
<name>A0ABS3F7V1_9PROT</name>
<keyword evidence="1" id="KW-0812">Transmembrane</keyword>
<dbReference type="RefSeq" id="WP_207046574.1">
    <property type="nucleotide sequence ID" value="NZ_JAFLNC010000004.1"/>
</dbReference>
<gene>
    <name evidence="2" type="ORF">J0X12_13285</name>
</gene>
<protein>
    <recommendedName>
        <fullName evidence="4">DUF3137 domain-containing protein</fullName>
    </recommendedName>
</protein>
<keyword evidence="1" id="KW-1133">Transmembrane helix</keyword>
<reference evidence="2 3" key="1">
    <citation type="submission" date="2021-03" db="EMBL/GenBank/DDBJ databases">
        <title>Sneathiella sp. CAU 1612 isolated from Kang Won-do.</title>
        <authorList>
            <person name="Kim W."/>
        </authorList>
    </citation>
    <scope>NUCLEOTIDE SEQUENCE [LARGE SCALE GENOMIC DNA]</scope>
    <source>
        <strain evidence="2 3">CAU 1612</strain>
    </source>
</reference>
<feature type="transmembrane region" description="Helical" evidence="1">
    <location>
        <begin position="12"/>
        <end position="36"/>
    </location>
</feature>
<accession>A0ABS3F7V1</accession>
<proteinExistence type="predicted"/>
<dbReference type="Proteomes" id="UP000664761">
    <property type="component" value="Unassembled WGS sequence"/>
</dbReference>
<keyword evidence="3" id="KW-1185">Reference proteome</keyword>